<name>A0A852XAB1_9MICO</name>
<evidence type="ECO:0000313" key="1">
    <source>
        <dbReference type="EMBL" id="NYG37683.1"/>
    </source>
</evidence>
<accession>A0A852XAB1</accession>
<dbReference type="AlphaFoldDB" id="A0A852XAB1"/>
<dbReference type="Proteomes" id="UP000592181">
    <property type="component" value="Unassembled WGS sequence"/>
</dbReference>
<dbReference type="Pfam" id="PF10012">
    <property type="entry name" value="DUF2255"/>
    <property type="match status" value="1"/>
</dbReference>
<comment type="caution">
    <text evidence="1">The sequence shown here is derived from an EMBL/GenBank/DDBJ whole genome shotgun (WGS) entry which is preliminary data.</text>
</comment>
<reference evidence="1 2" key="1">
    <citation type="submission" date="2020-07" db="EMBL/GenBank/DDBJ databases">
        <title>Sequencing the genomes of 1000 actinobacteria strains.</title>
        <authorList>
            <person name="Klenk H.-P."/>
        </authorList>
    </citation>
    <scope>NUCLEOTIDE SEQUENCE [LARGE SCALE GENOMIC DNA]</scope>
    <source>
        <strain evidence="1 2">DSM 24723</strain>
    </source>
</reference>
<sequence length="121" mass="12790">MSGWTDEELERIGHARVVHVAPRRPDGALGNRVTVQAVAADGAVYIRSVHGPGASWFRTLREAGEGHIQAGGVSRDVVVEPAVDPGLDLDSAYRETYGGGRPLRAITGPLAVRATLKITPS</sequence>
<evidence type="ECO:0008006" key="3">
    <source>
        <dbReference type="Google" id="ProtNLM"/>
    </source>
</evidence>
<gene>
    <name evidence="1" type="ORF">BJY28_002152</name>
</gene>
<protein>
    <recommendedName>
        <fullName evidence="3">DUF2255 family protein</fullName>
    </recommendedName>
</protein>
<keyword evidence="2" id="KW-1185">Reference proteome</keyword>
<dbReference type="InterPro" id="IPR016888">
    <property type="entry name" value="UCP028498"/>
</dbReference>
<evidence type="ECO:0000313" key="2">
    <source>
        <dbReference type="Proteomes" id="UP000592181"/>
    </source>
</evidence>
<organism evidence="1 2">
    <name type="scientific">Janibacter alkaliphilus</name>
    <dbReference type="NCBI Taxonomy" id="1069963"/>
    <lineage>
        <taxon>Bacteria</taxon>
        <taxon>Bacillati</taxon>
        <taxon>Actinomycetota</taxon>
        <taxon>Actinomycetes</taxon>
        <taxon>Micrococcales</taxon>
        <taxon>Intrasporangiaceae</taxon>
        <taxon>Janibacter</taxon>
    </lineage>
</organism>
<dbReference type="EMBL" id="JACBZX010000001">
    <property type="protein sequence ID" value="NYG37683.1"/>
    <property type="molecule type" value="Genomic_DNA"/>
</dbReference>
<proteinExistence type="predicted"/>
<dbReference type="RefSeq" id="WP_179463014.1">
    <property type="nucleotide sequence ID" value="NZ_JACBZX010000001.1"/>
</dbReference>